<comment type="caution">
    <text evidence="1">The sequence shown here is derived from an EMBL/GenBank/DDBJ whole genome shotgun (WGS) entry which is preliminary data.</text>
</comment>
<evidence type="ECO:0000313" key="2">
    <source>
        <dbReference type="Proteomes" id="UP001283361"/>
    </source>
</evidence>
<dbReference type="AlphaFoldDB" id="A0AAE1CW55"/>
<accession>A0AAE1CW55</accession>
<protein>
    <submittedName>
        <fullName evidence="1">Uncharacterized protein</fullName>
    </submittedName>
</protein>
<organism evidence="1 2">
    <name type="scientific">Elysia crispata</name>
    <name type="common">lettuce slug</name>
    <dbReference type="NCBI Taxonomy" id="231223"/>
    <lineage>
        <taxon>Eukaryota</taxon>
        <taxon>Metazoa</taxon>
        <taxon>Spiralia</taxon>
        <taxon>Lophotrochozoa</taxon>
        <taxon>Mollusca</taxon>
        <taxon>Gastropoda</taxon>
        <taxon>Heterobranchia</taxon>
        <taxon>Euthyneura</taxon>
        <taxon>Panpulmonata</taxon>
        <taxon>Sacoglossa</taxon>
        <taxon>Placobranchoidea</taxon>
        <taxon>Plakobranchidae</taxon>
        <taxon>Elysia</taxon>
    </lineage>
</organism>
<name>A0AAE1CW55_9GAST</name>
<dbReference type="Proteomes" id="UP001283361">
    <property type="component" value="Unassembled WGS sequence"/>
</dbReference>
<proteinExistence type="predicted"/>
<dbReference type="EMBL" id="JAWDGP010006476">
    <property type="protein sequence ID" value="KAK3740302.1"/>
    <property type="molecule type" value="Genomic_DNA"/>
</dbReference>
<evidence type="ECO:0000313" key="1">
    <source>
        <dbReference type="EMBL" id="KAK3740302.1"/>
    </source>
</evidence>
<sequence length="87" mass="9790">METALRTHSQDEVWCQNCAITVERSPHSRPGKSVDLDRLTVNNSLFDGQKITFWMGCRRKTNHSIPASFSLQGLLIEFDIAPCGRAV</sequence>
<reference evidence="1" key="1">
    <citation type="journal article" date="2023" name="G3 (Bethesda)">
        <title>A reference genome for the long-term kleptoplast-retaining sea slug Elysia crispata morphotype clarki.</title>
        <authorList>
            <person name="Eastman K.E."/>
            <person name="Pendleton A.L."/>
            <person name="Shaikh M.A."/>
            <person name="Suttiyut T."/>
            <person name="Ogas R."/>
            <person name="Tomko P."/>
            <person name="Gavelis G."/>
            <person name="Widhalm J.R."/>
            <person name="Wisecaver J.H."/>
        </authorList>
    </citation>
    <scope>NUCLEOTIDE SEQUENCE</scope>
    <source>
        <strain evidence="1">ECLA1</strain>
    </source>
</reference>
<keyword evidence="2" id="KW-1185">Reference proteome</keyword>
<gene>
    <name evidence="1" type="ORF">RRG08_014950</name>
</gene>